<feature type="region of interest" description="Disordered" evidence="1">
    <location>
        <begin position="320"/>
        <end position="405"/>
    </location>
</feature>
<dbReference type="GO" id="GO:0003824">
    <property type="term" value="F:catalytic activity"/>
    <property type="evidence" value="ECO:0007669"/>
    <property type="project" value="InterPro"/>
</dbReference>
<dbReference type="InterPro" id="IPR036691">
    <property type="entry name" value="Endo/exonu/phosph_ase_sf"/>
</dbReference>
<dbReference type="InterPro" id="IPR005135">
    <property type="entry name" value="Endo/exonuclease/phosphatase"/>
</dbReference>
<dbReference type="EMBL" id="FMSP01000003">
    <property type="protein sequence ID" value="SCV68255.1"/>
    <property type="molecule type" value="Genomic_DNA"/>
</dbReference>
<organism evidence="3 4">
    <name type="scientific">Microbotryum intermedium</name>
    <dbReference type="NCBI Taxonomy" id="269621"/>
    <lineage>
        <taxon>Eukaryota</taxon>
        <taxon>Fungi</taxon>
        <taxon>Dikarya</taxon>
        <taxon>Basidiomycota</taxon>
        <taxon>Pucciniomycotina</taxon>
        <taxon>Microbotryomycetes</taxon>
        <taxon>Microbotryales</taxon>
        <taxon>Microbotryaceae</taxon>
        <taxon>Microbotryum</taxon>
    </lineage>
</organism>
<evidence type="ECO:0000256" key="1">
    <source>
        <dbReference type="SAM" id="MobiDB-lite"/>
    </source>
</evidence>
<evidence type="ECO:0000259" key="2">
    <source>
        <dbReference type="Pfam" id="PF03372"/>
    </source>
</evidence>
<dbReference type="SUPFAM" id="SSF56219">
    <property type="entry name" value="DNase I-like"/>
    <property type="match status" value="1"/>
</dbReference>
<name>A0A238F5D6_9BASI</name>
<feature type="compositionally biased region" description="Low complexity" evidence="1">
    <location>
        <begin position="1"/>
        <end position="11"/>
    </location>
</feature>
<feature type="compositionally biased region" description="Pro residues" evidence="1">
    <location>
        <begin position="12"/>
        <end position="22"/>
    </location>
</feature>
<dbReference type="OrthoDB" id="5974783at2759"/>
<feature type="region of interest" description="Disordered" evidence="1">
    <location>
        <begin position="253"/>
        <end position="279"/>
    </location>
</feature>
<sequence length="940" mass="102267">MSNNNNSTNPTGPTPKRPPDPPGLTATKSYSAAVGATLPAKAATVIATGPPAVAPRSHPVMYDIANRVIVKTPPGSTPEQVLTALDKQFPSLTGAMPCLIKGQRGLRFPKEADLRELVARGLTVGKTLCKVDDLFQIAQKSVIQCTLVGFFSDPEGVRLFDEKIKEFGTVLMRRTQYVGKTKHISGVCDFVLALKDPNVLPPASLPLERDGVTERIPLRITGGMRHCVFCRSGAHVRKDCTVAPPCQICTKTSHATQHCPGRHGSSPQAASTSRASSRTENILAPQPDFQSNDASPMPISRTFTFTPQAAPQLAPIQGTASLVEKSSESSSSETTSPSPSPPPATPKTIMTRSKSILAPANAPETPPAALQATEPTSKPSSPKPTPSAAPKARPDDADADDDADEGAKMMSTTKIPNVSFVAANVQSINEDRKRASLFSNLRAHNADIFLLSETGRPPPERVAHDSPVVTIDPESPSNFLRASFSFPDRISDATFRVGDSKVRVVSIYAPSSDKPDKKRFLSHISTTLRRAMSDDPSPPALLIGGDWNCVESQLLDSENPNGTNYGGQEMRDLVTANNLSDVYRLHHPKGRHTTNRSAPGTCRRLDRIYVSPDWVDLFHDHKIWAPVLKSTHSMVVARFQVPGAIDIGPGKFKLGLHVIEGDATYEYLSSTVQTLYNEALLQTPDDPKAAWTTTKHRLLPQLQALARTLARFRRGGSEQERADHSRYGAALRSRIDPSLAGPSSIFIRLRKVRASDLIPSLAVNDVVLSDPDSMLGAASDYLHSWWKALRKVRRVHSDAEDTAHLLSLGSLHPGAQLASPVHTQLNNRSTFCVMCLSEATESLAHLAVGCPFARRLWGALSPAPHPTFLDFVCPVVSRSERRLVELRILFFHSVWKLSRRCRFTSDPLEPIAETAFEDLRASIQESKGRLVSLGYHPRGF</sequence>
<proteinExistence type="predicted"/>
<dbReference type="Pfam" id="PF03372">
    <property type="entry name" value="Exo_endo_phos"/>
    <property type="match status" value="1"/>
</dbReference>
<feature type="compositionally biased region" description="Low complexity" evidence="1">
    <location>
        <begin position="328"/>
        <end position="337"/>
    </location>
</feature>
<reference evidence="4" key="1">
    <citation type="submission" date="2016-09" db="EMBL/GenBank/DDBJ databases">
        <authorList>
            <person name="Jeantristanb JTB J.-T."/>
            <person name="Ricardo R."/>
        </authorList>
    </citation>
    <scope>NUCLEOTIDE SEQUENCE [LARGE SCALE GENOMIC DNA]</scope>
</reference>
<dbReference type="AlphaFoldDB" id="A0A238F5D6"/>
<gene>
    <name evidence="3" type="ORF">BQ2448_376</name>
</gene>
<feature type="domain" description="Endonuclease/exonuclease/phosphatase" evidence="2">
    <location>
        <begin position="423"/>
        <end position="616"/>
    </location>
</feature>
<evidence type="ECO:0000313" key="4">
    <source>
        <dbReference type="Proteomes" id="UP000198372"/>
    </source>
</evidence>
<dbReference type="CDD" id="cd09076">
    <property type="entry name" value="L1-EN"/>
    <property type="match status" value="1"/>
</dbReference>
<accession>A0A238F5D6</accession>
<feature type="compositionally biased region" description="Low complexity" evidence="1">
    <location>
        <begin position="265"/>
        <end position="279"/>
    </location>
</feature>
<feature type="region of interest" description="Disordered" evidence="1">
    <location>
        <begin position="1"/>
        <end position="26"/>
    </location>
</feature>
<dbReference type="Proteomes" id="UP000198372">
    <property type="component" value="Unassembled WGS sequence"/>
</dbReference>
<keyword evidence="4" id="KW-1185">Reference proteome</keyword>
<dbReference type="Gene3D" id="3.60.10.10">
    <property type="entry name" value="Endonuclease/exonuclease/phosphatase"/>
    <property type="match status" value="1"/>
</dbReference>
<evidence type="ECO:0000313" key="3">
    <source>
        <dbReference type="EMBL" id="SCV68255.1"/>
    </source>
</evidence>
<feature type="compositionally biased region" description="Low complexity" evidence="1">
    <location>
        <begin position="358"/>
        <end position="380"/>
    </location>
</feature>
<protein>
    <submittedName>
        <fullName evidence="3">BQ2448_376 protein</fullName>
    </submittedName>
</protein>